<evidence type="ECO:0000313" key="2">
    <source>
        <dbReference type="Proteomes" id="UP001143856"/>
    </source>
</evidence>
<proteinExistence type="predicted"/>
<name>A0ACC1P2U6_9PEZI</name>
<evidence type="ECO:0000313" key="1">
    <source>
        <dbReference type="EMBL" id="KAJ2985611.1"/>
    </source>
</evidence>
<protein>
    <submittedName>
        <fullName evidence="1">Uncharacterized protein</fullName>
    </submittedName>
</protein>
<keyword evidence="2" id="KW-1185">Reference proteome</keyword>
<sequence length="399" mass="44479">MGKKNLKRVATEGVVFDAEPDTSVKRPSKKARVDSRSLFIRGLAPHTSTDTLTNFFSQYYPVKHATVVIDPQTKTTRGYGFVTFTDGEDTISAKEQLQGRKVDGRSISLEIAESRNRQAGADAQDAATKKEDRRAALAEARKTPKLIIRNLPWSIKHSDQLSSLFRSYGLVKYADIPQHKGKLSGFGFVTMRGRKNALAAIEGVNGKVVDGRTVSVDWAISKDEWQKHQRRDTQNLKVSEEINDNHENGDLDDDAHGSEGANNSNREDQEEDEDMKSFMKNHMENLEEESDVEEDDEAHSDGNNAASASPPVSSAKSQTTDNRTTLFIRNLPFTTTDAELKAHFERFGRIRTNSRPVSKVPQPPNTPPYPTRSRFSKTKRPTRMVSTPSTAASCKSLKP</sequence>
<accession>A0ACC1P2U6</accession>
<dbReference type="Proteomes" id="UP001143856">
    <property type="component" value="Unassembled WGS sequence"/>
</dbReference>
<dbReference type="EMBL" id="JAPDGR010001075">
    <property type="protein sequence ID" value="KAJ2985611.1"/>
    <property type="molecule type" value="Genomic_DNA"/>
</dbReference>
<organism evidence="1 2">
    <name type="scientific">Xylaria curta</name>
    <dbReference type="NCBI Taxonomy" id="42375"/>
    <lineage>
        <taxon>Eukaryota</taxon>
        <taxon>Fungi</taxon>
        <taxon>Dikarya</taxon>
        <taxon>Ascomycota</taxon>
        <taxon>Pezizomycotina</taxon>
        <taxon>Sordariomycetes</taxon>
        <taxon>Xylariomycetidae</taxon>
        <taxon>Xylariales</taxon>
        <taxon>Xylariaceae</taxon>
        <taxon>Xylaria</taxon>
    </lineage>
</organism>
<comment type="caution">
    <text evidence="1">The sequence shown here is derived from an EMBL/GenBank/DDBJ whole genome shotgun (WGS) entry which is preliminary data.</text>
</comment>
<gene>
    <name evidence="1" type="ORF">NUW58_g5438</name>
</gene>
<reference evidence="1" key="1">
    <citation type="submission" date="2022-10" db="EMBL/GenBank/DDBJ databases">
        <title>Genome Sequence of Xylaria curta.</title>
        <authorList>
            <person name="Buettner E."/>
        </authorList>
    </citation>
    <scope>NUCLEOTIDE SEQUENCE</scope>
    <source>
        <strain evidence="1">Babe10</strain>
    </source>
</reference>